<gene>
    <name evidence="2" type="ORF">DHEL01_v205355</name>
</gene>
<keyword evidence="3" id="KW-1185">Reference proteome</keyword>
<dbReference type="InterPro" id="IPR016181">
    <property type="entry name" value="Acyl_CoA_acyltransferase"/>
</dbReference>
<sequence>MITGHVADTLSGTDQTKKPGAMLIQDAPSHVPFSNILEHGDIVLLLTPVVRPVDQGSTEDPFEPLGRGLARYHPWIRHVPYTAAAGITSTHVAFIKRAKIVVFVITGPPIPGQPSQVTLSSIAQAAGDRRPHVVVACCDIQELESATSIFPTIVQLPGYSRHDLDTGADILYHGQPRHSAPPPDIPSVQPKDFTQRWVVKPFNVATDAQAVYDLWCQNMPKQFSLDRYRLMNLLQRDGYAKHLVARGSETGPILGFCATYITYLDSQGEALVGSIAAIVVDSSHRGRGIGRILHDTGVKEFSRTRGVSRHQLGSTFPRLLYGLPVDDPSEGWFRRLGWNMDCTAPGTGQEVADWVLSFNEWPTGGFPPIGVTFRPCGFTDFDRVLDIVEQDSDRKGNMAWYDQYAKLAECMSMSDIMVGFRGDEIVATAITYVMRSENPSADDIPWAGTISEDTGGVTCICITDNDASRSDAIMVRLLDACVQGLRERGMGRMYIDAAKTKNAGFQSIGFQKWARYRDIWRHV</sequence>
<reference evidence="2" key="1">
    <citation type="submission" date="2017-09" db="EMBL/GenBank/DDBJ databases">
        <title>Polyketide synthases of a Diaporthe helianthi virulent isolate.</title>
        <authorList>
            <person name="Baroncelli R."/>
        </authorList>
    </citation>
    <scope>NUCLEOTIDE SEQUENCE [LARGE SCALE GENOMIC DNA]</scope>
    <source>
        <strain evidence="2">7/96</strain>
    </source>
</reference>
<dbReference type="AlphaFoldDB" id="A0A2P5I157"/>
<evidence type="ECO:0000259" key="1">
    <source>
        <dbReference type="PROSITE" id="PS51186"/>
    </source>
</evidence>
<evidence type="ECO:0000313" key="3">
    <source>
        <dbReference type="Proteomes" id="UP000094444"/>
    </source>
</evidence>
<dbReference type="OrthoDB" id="47059at2759"/>
<accession>A0A2P5I157</accession>
<dbReference type="PROSITE" id="PS51186">
    <property type="entry name" value="GNAT"/>
    <property type="match status" value="2"/>
</dbReference>
<comment type="caution">
    <text evidence="2">The sequence shown here is derived from an EMBL/GenBank/DDBJ whole genome shotgun (WGS) entry which is preliminary data.</text>
</comment>
<dbReference type="SUPFAM" id="SSF55729">
    <property type="entry name" value="Acyl-CoA N-acyltransferases (Nat)"/>
    <property type="match status" value="2"/>
</dbReference>
<organism evidence="2 3">
    <name type="scientific">Diaporthe helianthi</name>
    <dbReference type="NCBI Taxonomy" id="158607"/>
    <lineage>
        <taxon>Eukaryota</taxon>
        <taxon>Fungi</taxon>
        <taxon>Dikarya</taxon>
        <taxon>Ascomycota</taxon>
        <taxon>Pezizomycotina</taxon>
        <taxon>Sordariomycetes</taxon>
        <taxon>Sordariomycetidae</taxon>
        <taxon>Diaporthales</taxon>
        <taxon>Diaporthaceae</taxon>
        <taxon>Diaporthe</taxon>
    </lineage>
</organism>
<dbReference type="CDD" id="cd04301">
    <property type="entry name" value="NAT_SF"/>
    <property type="match status" value="1"/>
</dbReference>
<dbReference type="Pfam" id="PF00583">
    <property type="entry name" value="Acetyltransf_1"/>
    <property type="match status" value="1"/>
</dbReference>
<protein>
    <recommendedName>
        <fullName evidence="1">N-acetyltransferase domain-containing protein</fullName>
    </recommendedName>
</protein>
<dbReference type="InterPro" id="IPR000182">
    <property type="entry name" value="GNAT_dom"/>
</dbReference>
<feature type="domain" description="N-acetyltransferase" evidence="1">
    <location>
        <begin position="197"/>
        <end position="345"/>
    </location>
</feature>
<dbReference type="Gene3D" id="3.40.630.30">
    <property type="match status" value="1"/>
</dbReference>
<dbReference type="EMBL" id="MAVT02000390">
    <property type="protein sequence ID" value="POS76249.1"/>
    <property type="molecule type" value="Genomic_DNA"/>
</dbReference>
<feature type="domain" description="N-acetyltransferase" evidence="1">
    <location>
        <begin position="371"/>
        <end position="523"/>
    </location>
</feature>
<proteinExistence type="predicted"/>
<evidence type="ECO:0000313" key="2">
    <source>
        <dbReference type="EMBL" id="POS76249.1"/>
    </source>
</evidence>
<dbReference type="Proteomes" id="UP000094444">
    <property type="component" value="Unassembled WGS sequence"/>
</dbReference>
<dbReference type="GO" id="GO:0016747">
    <property type="term" value="F:acyltransferase activity, transferring groups other than amino-acyl groups"/>
    <property type="evidence" value="ECO:0007669"/>
    <property type="project" value="InterPro"/>
</dbReference>
<name>A0A2P5I157_DIAHE</name>
<dbReference type="InParanoid" id="A0A2P5I157"/>